<dbReference type="EMBL" id="GADI01003713">
    <property type="protein sequence ID" value="JAA70095.1"/>
    <property type="molecule type" value="mRNA"/>
</dbReference>
<dbReference type="AlphaFoldDB" id="A0A0K8RG35"/>
<evidence type="ECO:0000313" key="1">
    <source>
        <dbReference type="EMBL" id="JAA70095.1"/>
    </source>
</evidence>
<dbReference type="Gene3D" id="3.80.10.10">
    <property type="entry name" value="Ribonuclease Inhibitor"/>
    <property type="match status" value="1"/>
</dbReference>
<name>A0A0K8RG35_IXORI</name>
<proteinExistence type="evidence at transcript level"/>
<protein>
    <submittedName>
        <fullName evidence="1">Putative nlr family apoptosis inhibitory protein 7</fullName>
    </submittedName>
</protein>
<sequence length="212" mass="23799">MDFDDVPGSAAASDDDDEDLIVCSGDPFPKIGQTGSFLSENNNVIPFDIAANVFKHIEKLPCPIHPDSSWSQIIELCNEDETKLVDVTDEDNCPKYPNEITMLRIDKSACNDDAIYQLCKKCRKLVSLEIMDGSNITNDSIHMICAKLRKLQHLVIHKAKLITDGGLRRLTWANIPLKTVCIWGCNGIRKHTFKRFLAQQSNILMAYCSTLQ</sequence>
<reference evidence="1" key="1">
    <citation type="submission" date="2012-12" db="EMBL/GenBank/DDBJ databases">
        <title>Identification and characterization of a phenylalanine ammonia-lyase gene family in Isatis indigotica Fort.</title>
        <authorList>
            <person name="Liu Q."/>
            <person name="Chen J."/>
            <person name="Zhou X."/>
            <person name="Di P."/>
            <person name="Xiao Y."/>
            <person name="Xuan H."/>
            <person name="Zhang L."/>
            <person name="Chen W."/>
        </authorList>
    </citation>
    <scope>NUCLEOTIDE SEQUENCE</scope>
    <source>
        <tissue evidence="1">Salivary gland</tissue>
    </source>
</reference>
<dbReference type="InterPro" id="IPR032675">
    <property type="entry name" value="LRR_dom_sf"/>
</dbReference>
<dbReference type="SUPFAM" id="SSF52047">
    <property type="entry name" value="RNI-like"/>
    <property type="match status" value="1"/>
</dbReference>
<organism evidence="1">
    <name type="scientific">Ixodes ricinus</name>
    <name type="common">Common tick</name>
    <name type="synonym">Acarus ricinus</name>
    <dbReference type="NCBI Taxonomy" id="34613"/>
    <lineage>
        <taxon>Eukaryota</taxon>
        <taxon>Metazoa</taxon>
        <taxon>Ecdysozoa</taxon>
        <taxon>Arthropoda</taxon>
        <taxon>Chelicerata</taxon>
        <taxon>Arachnida</taxon>
        <taxon>Acari</taxon>
        <taxon>Parasitiformes</taxon>
        <taxon>Ixodida</taxon>
        <taxon>Ixodoidea</taxon>
        <taxon>Ixodidae</taxon>
        <taxon>Ixodinae</taxon>
        <taxon>Ixodes</taxon>
    </lineage>
</organism>
<accession>A0A0K8RG35</accession>